<organism evidence="11 12">
    <name type="scientific">Ceratosolen solmsi marchali</name>
    <dbReference type="NCBI Taxonomy" id="326594"/>
    <lineage>
        <taxon>Eukaryota</taxon>
        <taxon>Metazoa</taxon>
        <taxon>Ecdysozoa</taxon>
        <taxon>Arthropoda</taxon>
        <taxon>Hexapoda</taxon>
        <taxon>Insecta</taxon>
        <taxon>Pterygota</taxon>
        <taxon>Neoptera</taxon>
        <taxon>Endopterygota</taxon>
        <taxon>Hymenoptera</taxon>
        <taxon>Apocrita</taxon>
        <taxon>Proctotrupomorpha</taxon>
        <taxon>Chalcidoidea</taxon>
        <taxon>Agaonidae</taxon>
        <taxon>Agaoninae</taxon>
        <taxon>Ceratosolen</taxon>
    </lineage>
</organism>
<reference evidence="12" key="1">
    <citation type="submission" date="2025-08" db="UniProtKB">
        <authorList>
            <consortium name="RefSeq"/>
        </authorList>
    </citation>
    <scope>IDENTIFICATION</scope>
</reference>
<dbReference type="GO" id="GO:0005634">
    <property type="term" value="C:nucleus"/>
    <property type="evidence" value="ECO:0007669"/>
    <property type="project" value="UniProtKB-SubCell"/>
</dbReference>
<keyword evidence="5" id="KW-0539">Nucleus</keyword>
<name>A0AAJ7E040_9HYME</name>
<comment type="similarity">
    <text evidence="3">Belongs to the Integrator subunit 3 family.</text>
</comment>
<accession>A0AAJ7E040</accession>
<comment type="function">
    <text evidence="7">Component of the integrator complex, a multiprotein complex that terminates RNA polymerase II (Pol II) transcription in the promoter-proximal region of genes. The integrator complex provides a quality checkpoint during transcription elongation by driving premature transcription termination of transcripts that are unfavorably configured for transcriptional elongation: the complex terminates transcription by (1) catalyzing dephosphorylation of the C-terminal domain (CTD) of Pol II subunit Polr2A/Rbp1 and Spt5, and (2) degrading the exiting nascent RNA transcript via endonuclease activity. The integrator complex is also involved in the 3'-end processing of the U7 snRNA, and also the spliceosomal snRNAs U1, U2, U4 and U5.</text>
</comment>
<dbReference type="Proteomes" id="UP000695007">
    <property type="component" value="Unplaced"/>
</dbReference>
<feature type="compositionally biased region" description="Basic and acidic residues" evidence="8">
    <location>
        <begin position="1023"/>
        <end position="1040"/>
    </location>
</feature>
<evidence type="ECO:0000256" key="3">
    <source>
        <dbReference type="ARBA" id="ARBA00006130"/>
    </source>
</evidence>
<sequence length="1071" mass="123996">MEHTKTQSTSRLLITSCIENKDELEEKFERCYIVLQNLSTGLSEKEVHDSLNNAVCKDKTHEEVCLGLLVVILSEPKEATKSYRDLTLVTRDGLAIVLAHLNQLVLERYLKLNDIARSQLLWLLREMIRTSVANVDNLCLSLLRHAAGGDVSQRNLFLIDALLDIFQENRLWLDKFPFLVASIVYTYLRLIEDHSAVHLSTLRQKEVNFMVLLIRERIVECLVIGRDLVRLLQNIARIPEFEILWKDMLVNPKSLNPNFTGVLQLLQTRTSRRFLQSRLTPEMERKLVFLTSQVRFGNHKRYQEWFQKQYLATPESQTLRCDLIRFIVGVIHPTNELLCSDIIPRWAVIGWLFTTCTLPVAASNAKLALFYDWLFFESDKDNIMNIEPAILVMHNSMRSHPAVTATLLDFLCRIIPNFYPALEDKVRNGIFSSLRQILEKRVLPSLYPLFDSPKLDRELRTKIRETFKEFCLPPNIDAGKIEELSKDLNTDMAFDNVDHSTMGIHQLNEEVEPVFSDEEEDVSLRMSRRNENIDEEDPSLPAIKLRNEVNMRCNVKKDLSFYTTLEPEELRTVVENLHFELDNETRCQIMERIVQMIIQDEIDTETMPTLASCLSNTLSKQIKLDIFPIDNLNDDALIDSISTPLFVMFRNQFQLCKEEDNRRQLLARVLAEFQSIQPRIGYLLLYFLKIWGKEEEKREAEHSNILNDMKGTVYKDFCSQREEKLDSCLLFDLKRCHEDNVSMLCYILPDIYMEFQNLALGNTQLLHLVVSTVDSSQIQDLVCQIMQGHLRMLKRESLSSLLIASLNWETFEQYCFWQLIFAHDFSIDYVLPILPKLQFRNHAEALTSILLMLKQEKPTQELLKQLLTRQNTEGDMFVVAALKYWCREYEDKLGELLGTLLLSRYPVTSPNKRKRSNIKHNQISGLPSGEQVLGHLDQLRQYCISTSELQIYQSEGMQKALQQAQAASSDSLRKSYGDLFALAEVNEENEPPVSLSTSSSKKHAPISMNLTTIKGHRKTTINAREKSTFKRAPPRDRNTESSEQTSEDEEIVKPKQAKKRKKINPVGSDTD</sequence>
<evidence type="ECO:0000256" key="6">
    <source>
        <dbReference type="ARBA" id="ARBA00032741"/>
    </source>
</evidence>
<evidence type="ECO:0000313" key="12">
    <source>
        <dbReference type="RefSeq" id="XP_011502755.1"/>
    </source>
</evidence>
<dbReference type="AlphaFoldDB" id="A0AAJ7E040"/>
<evidence type="ECO:0000256" key="1">
    <source>
        <dbReference type="ARBA" id="ARBA00004123"/>
    </source>
</evidence>
<keyword evidence="4" id="KW-0963">Cytoplasm</keyword>
<dbReference type="PANTHER" id="PTHR13587">
    <property type="entry name" value="INTEGRATOR COMPLEX SUBUNIT 3"/>
    <property type="match status" value="1"/>
</dbReference>
<evidence type="ECO:0000259" key="10">
    <source>
        <dbReference type="Pfam" id="PF24566"/>
    </source>
</evidence>
<dbReference type="CTD" id="65123"/>
<evidence type="ECO:0000256" key="2">
    <source>
        <dbReference type="ARBA" id="ARBA00004496"/>
    </source>
</evidence>
<evidence type="ECO:0000256" key="4">
    <source>
        <dbReference type="ARBA" id="ARBA00022490"/>
    </source>
</evidence>
<evidence type="ECO:0000256" key="8">
    <source>
        <dbReference type="SAM" id="MobiDB-lite"/>
    </source>
</evidence>
<evidence type="ECO:0000256" key="7">
    <source>
        <dbReference type="ARBA" id="ARBA00054331"/>
    </source>
</evidence>
<dbReference type="InterPro" id="IPR019333">
    <property type="entry name" value="INTS3_N"/>
</dbReference>
<dbReference type="GO" id="GO:0005737">
    <property type="term" value="C:cytoplasm"/>
    <property type="evidence" value="ECO:0007669"/>
    <property type="project" value="UniProtKB-SubCell"/>
</dbReference>
<feature type="domain" description="Ints3-like C-terminal" evidence="10">
    <location>
        <begin position="574"/>
        <end position="983"/>
    </location>
</feature>
<protein>
    <recommendedName>
        <fullName evidence="6">SOSS complex subunit A homolog</fullName>
    </recommendedName>
</protein>
<proteinExistence type="inferred from homology"/>
<dbReference type="RefSeq" id="XP_011502755.1">
    <property type="nucleotide sequence ID" value="XM_011504453.1"/>
</dbReference>
<evidence type="ECO:0000256" key="5">
    <source>
        <dbReference type="ARBA" id="ARBA00023242"/>
    </source>
</evidence>
<dbReference type="Pfam" id="PF10189">
    <property type="entry name" value="Ints3_N"/>
    <property type="match status" value="1"/>
</dbReference>
<dbReference type="GeneID" id="105366122"/>
<feature type="domain" description="Integrator complex subunit 3 N-terminal" evidence="9">
    <location>
        <begin position="59"/>
        <end position="465"/>
    </location>
</feature>
<dbReference type="KEGG" id="csol:105366122"/>
<evidence type="ECO:0000259" key="9">
    <source>
        <dbReference type="Pfam" id="PF10189"/>
    </source>
</evidence>
<evidence type="ECO:0000313" key="11">
    <source>
        <dbReference type="Proteomes" id="UP000695007"/>
    </source>
</evidence>
<dbReference type="InterPro" id="IPR045334">
    <property type="entry name" value="INTS3"/>
</dbReference>
<dbReference type="Pfam" id="PF24566">
    <property type="entry name" value="HEAT_Ints3_C"/>
    <property type="match status" value="1"/>
</dbReference>
<keyword evidence="11" id="KW-1185">Reference proteome</keyword>
<dbReference type="PANTHER" id="PTHR13587:SF7">
    <property type="entry name" value="INTEGRATOR COMPLEX SUBUNIT 3"/>
    <property type="match status" value="1"/>
</dbReference>
<dbReference type="InterPro" id="IPR056518">
    <property type="entry name" value="HEAT_Ints3_C"/>
</dbReference>
<feature type="region of interest" description="Disordered" evidence="8">
    <location>
        <begin position="987"/>
        <end position="1071"/>
    </location>
</feature>
<gene>
    <name evidence="12" type="primary">LOC105366122</name>
</gene>
<comment type="subcellular location">
    <subcellularLocation>
        <location evidence="2">Cytoplasm</location>
    </subcellularLocation>
    <subcellularLocation>
        <location evidence="1">Nucleus</location>
    </subcellularLocation>
</comment>